<evidence type="ECO:0000256" key="1">
    <source>
        <dbReference type="SAM" id="SignalP"/>
    </source>
</evidence>
<evidence type="ECO:0000313" key="2">
    <source>
        <dbReference type="EMBL" id="GFE83630.1"/>
    </source>
</evidence>
<gene>
    <name evidence="2" type="ORF">GCM10011487_56300</name>
</gene>
<feature type="signal peptide" evidence="1">
    <location>
        <begin position="1"/>
        <end position="23"/>
    </location>
</feature>
<dbReference type="Gene3D" id="2.120.10.30">
    <property type="entry name" value="TolB, C-terminal domain"/>
    <property type="match status" value="1"/>
</dbReference>
<protein>
    <recommendedName>
        <fullName evidence="4">SMP-30/Gluconolactonase/LRE-like region domain-containing protein</fullName>
    </recommendedName>
</protein>
<reference evidence="3" key="1">
    <citation type="submission" date="2020-01" db="EMBL/GenBank/DDBJ databases">
        <title>'Steroidobacter agaridevorans' sp. nov., agar-degrading bacteria isolated from rhizosphere soils.</title>
        <authorList>
            <person name="Ikenaga M."/>
            <person name="Kataoka M."/>
            <person name="Murouchi A."/>
            <person name="Katsuragi S."/>
            <person name="Sakai M."/>
        </authorList>
    </citation>
    <scope>NUCLEOTIDE SEQUENCE [LARGE SCALE GENOMIC DNA]</scope>
    <source>
        <strain evidence="3">YU21-B</strain>
    </source>
</reference>
<evidence type="ECO:0000313" key="3">
    <source>
        <dbReference type="Proteomes" id="UP000445000"/>
    </source>
</evidence>
<dbReference type="Proteomes" id="UP000445000">
    <property type="component" value="Unassembled WGS sequence"/>
</dbReference>
<accession>A0A829YK70</accession>
<dbReference type="InterPro" id="IPR051288">
    <property type="entry name" value="Serum_paraoxonase/arylesterase"/>
</dbReference>
<keyword evidence="1" id="KW-0732">Signal</keyword>
<organism evidence="2 3">
    <name type="scientific">Steroidobacter agaridevorans</name>
    <dbReference type="NCBI Taxonomy" id="2695856"/>
    <lineage>
        <taxon>Bacteria</taxon>
        <taxon>Pseudomonadati</taxon>
        <taxon>Pseudomonadota</taxon>
        <taxon>Gammaproteobacteria</taxon>
        <taxon>Steroidobacterales</taxon>
        <taxon>Steroidobacteraceae</taxon>
        <taxon>Steroidobacter</taxon>
    </lineage>
</organism>
<evidence type="ECO:0008006" key="4">
    <source>
        <dbReference type="Google" id="ProtNLM"/>
    </source>
</evidence>
<feature type="chain" id="PRO_5032306204" description="SMP-30/Gluconolactonase/LRE-like region domain-containing protein" evidence="1">
    <location>
        <begin position="24"/>
        <end position="354"/>
    </location>
</feature>
<dbReference type="InterPro" id="IPR011042">
    <property type="entry name" value="6-blade_b-propeller_TolB-like"/>
</dbReference>
<sequence length="354" mass="37055">MKAWSSTVAALLWICSLTGAASAAGVSDCPSDERATYVCNVRNAEDLVAIRDSAWVIAGRLTDPPTQGGFYLIDASSGAASPVAPDFKGPKASIYSECPGAPGKDEFAAHGIAIRYGAGSKHELYAVNHNGRESIEIFDLDMSARRPALIWKGCVLVPPAVMPNSVAPVPSGGFVVTSFGIRTDAQTYQKAMAGGISGFVAKWAPGAGWSEVAGTQFSANNGVAVSEDGKRLFVTGWGDRKLHVISLGEIPYTHQAVELGALHPDNIRATPDGRLLIAGQAATPAEIFACTSLPTCEVGFKVLAVDPRSLSVEPLLDESGSRAFGGASAAIMVGNEVWVGTFSGSRIARYRLRE</sequence>
<comment type="caution">
    <text evidence="2">The sequence shown here is derived from an EMBL/GenBank/DDBJ whole genome shotgun (WGS) entry which is preliminary data.</text>
</comment>
<keyword evidence="3" id="KW-1185">Reference proteome</keyword>
<name>A0A829YK70_9GAMM</name>
<dbReference type="SUPFAM" id="SSF63829">
    <property type="entry name" value="Calcium-dependent phosphotriesterase"/>
    <property type="match status" value="1"/>
</dbReference>
<proteinExistence type="predicted"/>
<dbReference type="PANTHER" id="PTHR11799:SF12">
    <property type="entry name" value="PARAOXONASE-RELATED"/>
    <property type="match status" value="1"/>
</dbReference>
<dbReference type="EMBL" id="BLJN01000006">
    <property type="protein sequence ID" value="GFE83630.1"/>
    <property type="molecule type" value="Genomic_DNA"/>
</dbReference>
<dbReference type="RefSeq" id="WP_161815228.1">
    <property type="nucleotide sequence ID" value="NZ_BLJN01000006.1"/>
</dbReference>
<dbReference type="AlphaFoldDB" id="A0A829YK70"/>
<dbReference type="PANTHER" id="PTHR11799">
    <property type="entry name" value="PARAOXONASE"/>
    <property type="match status" value="1"/>
</dbReference>